<dbReference type="AlphaFoldDB" id="A0A398CIM6"/>
<feature type="signal peptide" evidence="1">
    <location>
        <begin position="1"/>
        <end position="30"/>
    </location>
</feature>
<protein>
    <recommendedName>
        <fullName evidence="4">NEAT domain-containing protein</fullName>
    </recommendedName>
</protein>
<dbReference type="Proteomes" id="UP000266340">
    <property type="component" value="Unassembled WGS sequence"/>
</dbReference>
<dbReference type="RefSeq" id="WP_119150276.1">
    <property type="nucleotide sequence ID" value="NZ_JBHSOV010000001.1"/>
</dbReference>
<evidence type="ECO:0000313" key="3">
    <source>
        <dbReference type="Proteomes" id="UP000266340"/>
    </source>
</evidence>
<organism evidence="2 3">
    <name type="scientific">Cohnella faecalis</name>
    <dbReference type="NCBI Taxonomy" id="2315694"/>
    <lineage>
        <taxon>Bacteria</taxon>
        <taxon>Bacillati</taxon>
        <taxon>Bacillota</taxon>
        <taxon>Bacilli</taxon>
        <taxon>Bacillales</taxon>
        <taxon>Paenibacillaceae</taxon>
        <taxon>Cohnella</taxon>
    </lineage>
</organism>
<evidence type="ECO:0000313" key="2">
    <source>
        <dbReference type="EMBL" id="RIE02235.1"/>
    </source>
</evidence>
<dbReference type="OrthoDB" id="2633142at2"/>
<name>A0A398CIM6_9BACL</name>
<gene>
    <name evidence="2" type="ORF">D3H35_15990</name>
</gene>
<proteinExistence type="predicted"/>
<dbReference type="EMBL" id="QXJM01000039">
    <property type="protein sequence ID" value="RIE02235.1"/>
    <property type="molecule type" value="Genomic_DNA"/>
</dbReference>
<sequence length="152" mass="16102">MSKISFFNKKSIALLMALALVLSFALPASAAPYSAQFLDSSGSPSAHASSYIDGGVVDITGSAGNYTVTLKLKNFEPSFPLIPISYPSLYVDLNGAPTGDGTYEVAASKTVSGSYTYFTFSGVANLTDNLPVLLHVNVAGIHNQQYNLFLDY</sequence>
<reference evidence="2 3" key="1">
    <citation type="submission" date="2018-09" db="EMBL/GenBank/DDBJ databases">
        <title>Cohnella cavernae sp. nov., isolated from a karst cave.</title>
        <authorList>
            <person name="Zhu H."/>
        </authorList>
    </citation>
    <scope>NUCLEOTIDE SEQUENCE [LARGE SCALE GENOMIC DNA]</scope>
    <source>
        <strain evidence="2 3">K2E09-144</strain>
    </source>
</reference>
<evidence type="ECO:0008006" key="4">
    <source>
        <dbReference type="Google" id="ProtNLM"/>
    </source>
</evidence>
<comment type="caution">
    <text evidence="2">The sequence shown here is derived from an EMBL/GenBank/DDBJ whole genome shotgun (WGS) entry which is preliminary data.</text>
</comment>
<keyword evidence="1" id="KW-0732">Signal</keyword>
<feature type="chain" id="PRO_5017297996" description="NEAT domain-containing protein" evidence="1">
    <location>
        <begin position="31"/>
        <end position="152"/>
    </location>
</feature>
<evidence type="ECO:0000256" key="1">
    <source>
        <dbReference type="SAM" id="SignalP"/>
    </source>
</evidence>
<accession>A0A398CIM6</accession>
<keyword evidence="3" id="KW-1185">Reference proteome</keyword>